<feature type="chain" id="PRO_5040833607" evidence="2">
    <location>
        <begin position="22"/>
        <end position="594"/>
    </location>
</feature>
<feature type="compositionally biased region" description="Pro residues" evidence="1">
    <location>
        <begin position="389"/>
        <end position="418"/>
    </location>
</feature>
<dbReference type="AlphaFoldDB" id="A0A9X3N2Z1"/>
<dbReference type="RefSeq" id="WP_270023008.1">
    <property type="nucleotide sequence ID" value="NZ_JAPDDP010000001.1"/>
</dbReference>
<dbReference type="EMBL" id="JAPDDP010000001">
    <property type="protein sequence ID" value="MDA0178753.1"/>
    <property type="molecule type" value="Genomic_DNA"/>
</dbReference>
<organism evidence="3 4">
    <name type="scientific">Solirubrobacter phytolaccae</name>
    <dbReference type="NCBI Taxonomy" id="1404360"/>
    <lineage>
        <taxon>Bacteria</taxon>
        <taxon>Bacillati</taxon>
        <taxon>Actinomycetota</taxon>
        <taxon>Thermoleophilia</taxon>
        <taxon>Solirubrobacterales</taxon>
        <taxon>Solirubrobacteraceae</taxon>
        <taxon>Solirubrobacter</taxon>
    </lineage>
</organism>
<dbReference type="InterPro" id="IPR015943">
    <property type="entry name" value="WD40/YVTN_repeat-like_dom_sf"/>
</dbReference>
<name>A0A9X3N2Z1_9ACTN</name>
<accession>A0A9X3N2Z1</accession>
<dbReference type="SUPFAM" id="SSF63829">
    <property type="entry name" value="Calcium-dependent phosphotriesterase"/>
    <property type="match status" value="1"/>
</dbReference>
<sequence>MRRFRMILPLIGLLAALPAAAGAQERVTPIHGLGEAANAIVAGADGAMWASLPADPGRIARITTAGTVVYAGAGGFAGFPANRQPSGLTSHRGAVWFALSDGSFARLRPGAAVTTFSLTAGRPTSLASGADGALWMTVDGPDAITRFTSEPLDEVTYPTGADPRSIVAATDGALWFVEGSRLGRITPSGALSYRPVAGASPDALAADATGAIWYAQGAVVHRLDDAAAYDVGAPVAALASGPDGALWAAVDGGVARIVAGEAPTSIALEGRARAIAAGPDARMWVARDRAPYVVKITVPPTVGEVSVVDGVLSTTVRSHGLEALAAAELQQADGTWRELSRADLYGTTSPRTVQLALGELAAGVVRVTVTSAAGRTSSRPLTLEEPPVEPEPTATPIPVPTTSPTPGATPAPPPPPAGPVEGKSVEVAVVSGVVSFRAPDAKTYTRLTGKAVLPLGVLLDTESGRVRVAAQVDGATQQGTFNGGKFSVTQTATGMTELALAGALECSDRERGATASRAKKKKKRSLWGKDSGGSFRTRGNGSVATVRGTEWRTEDTCAGTTIFVREGAVSVWPRRGGRSKLVRAGQRLFSPRPG</sequence>
<evidence type="ECO:0000256" key="1">
    <source>
        <dbReference type="SAM" id="MobiDB-lite"/>
    </source>
</evidence>
<feature type="region of interest" description="Disordered" evidence="1">
    <location>
        <begin position="512"/>
        <end position="545"/>
    </location>
</feature>
<dbReference type="Proteomes" id="UP001147653">
    <property type="component" value="Unassembled WGS sequence"/>
</dbReference>
<dbReference type="Pfam" id="PF24684">
    <property type="entry name" value="Vgb_lyase"/>
    <property type="match status" value="1"/>
</dbReference>
<gene>
    <name evidence="3" type="ORF">OJ997_00475</name>
</gene>
<evidence type="ECO:0000313" key="4">
    <source>
        <dbReference type="Proteomes" id="UP001147653"/>
    </source>
</evidence>
<feature type="signal peptide" evidence="2">
    <location>
        <begin position="1"/>
        <end position="21"/>
    </location>
</feature>
<dbReference type="GO" id="GO:0030288">
    <property type="term" value="C:outer membrane-bounded periplasmic space"/>
    <property type="evidence" value="ECO:0007669"/>
    <property type="project" value="TreeGrafter"/>
</dbReference>
<dbReference type="Gene3D" id="2.130.10.10">
    <property type="entry name" value="YVTN repeat-like/Quinoprotein amine dehydrogenase"/>
    <property type="match status" value="1"/>
</dbReference>
<keyword evidence="2" id="KW-0732">Signal</keyword>
<dbReference type="InterPro" id="IPR051344">
    <property type="entry name" value="Vgb"/>
</dbReference>
<comment type="caution">
    <text evidence="3">The sequence shown here is derived from an EMBL/GenBank/DDBJ whole genome shotgun (WGS) entry which is preliminary data.</text>
</comment>
<dbReference type="PANTHER" id="PTHR40274">
    <property type="entry name" value="VIRGINIAMYCIN B LYASE"/>
    <property type="match status" value="1"/>
</dbReference>
<evidence type="ECO:0000256" key="2">
    <source>
        <dbReference type="SAM" id="SignalP"/>
    </source>
</evidence>
<dbReference type="PANTHER" id="PTHR40274:SF3">
    <property type="entry name" value="VIRGINIAMYCIN B LYASE"/>
    <property type="match status" value="1"/>
</dbReference>
<feature type="region of interest" description="Disordered" evidence="1">
    <location>
        <begin position="373"/>
        <end position="422"/>
    </location>
</feature>
<feature type="compositionally biased region" description="Basic residues" evidence="1">
    <location>
        <begin position="517"/>
        <end position="526"/>
    </location>
</feature>
<proteinExistence type="predicted"/>
<reference evidence="3" key="1">
    <citation type="submission" date="2022-10" db="EMBL/GenBank/DDBJ databases">
        <title>The WGS of Solirubrobacter phytolaccae KCTC 29190.</title>
        <authorList>
            <person name="Jiang Z."/>
        </authorList>
    </citation>
    <scope>NUCLEOTIDE SEQUENCE</scope>
    <source>
        <strain evidence="3">KCTC 29190</strain>
    </source>
</reference>
<keyword evidence="4" id="KW-1185">Reference proteome</keyword>
<protein>
    <submittedName>
        <fullName evidence="3">Uncharacterized protein</fullName>
    </submittedName>
</protein>
<evidence type="ECO:0000313" key="3">
    <source>
        <dbReference type="EMBL" id="MDA0178753.1"/>
    </source>
</evidence>